<dbReference type="Gene3D" id="3.30.1330.40">
    <property type="entry name" value="RutC-like"/>
    <property type="match status" value="1"/>
</dbReference>
<dbReference type="InterPro" id="IPR006056">
    <property type="entry name" value="RidA"/>
</dbReference>
<evidence type="ECO:0000313" key="3">
    <source>
        <dbReference type="Proteomes" id="UP000030153"/>
    </source>
</evidence>
<comment type="similarity">
    <text evidence="1">Belongs to the RutC family.</text>
</comment>
<reference evidence="2 3" key="1">
    <citation type="submission" date="2013-08" db="EMBL/GenBank/DDBJ databases">
        <title>Genome of Pontibacillus chungwhensis.</title>
        <authorList>
            <person name="Wang Q."/>
            <person name="Wang G."/>
        </authorList>
    </citation>
    <scope>NUCLEOTIDE SEQUENCE [LARGE SCALE GENOMIC DNA]</scope>
    <source>
        <strain evidence="2 3">BH030062</strain>
    </source>
</reference>
<evidence type="ECO:0000256" key="1">
    <source>
        <dbReference type="ARBA" id="ARBA00010552"/>
    </source>
</evidence>
<dbReference type="Proteomes" id="UP000030153">
    <property type="component" value="Unassembled WGS sequence"/>
</dbReference>
<dbReference type="OrthoDB" id="9803101at2"/>
<dbReference type="NCBIfam" id="TIGR00004">
    <property type="entry name" value="Rid family detoxifying hydrolase"/>
    <property type="match status" value="1"/>
</dbReference>
<evidence type="ECO:0000313" key="2">
    <source>
        <dbReference type="EMBL" id="KGP91053.1"/>
    </source>
</evidence>
<dbReference type="RefSeq" id="WP_036784087.1">
    <property type="nucleotide sequence ID" value="NZ_AVBG01000008.1"/>
</dbReference>
<dbReference type="eggNOG" id="COG0251">
    <property type="taxonomic scope" value="Bacteria"/>
</dbReference>
<dbReference type="PANTHER" id="PTHR11803">
    <property type="entry name" value="2-IMINOBUTANOATE/2-IMINOPROPANOATE DEAMINASE RIDA"/>
    <property type="match status" value="1"/>
</dbReference>
<name>A0A0A2UWC0_9BACI</name>
<keyword evidence="3" id="KW-1185">Reference proteome</keyword>
<dbReference type="CDD" id="cd00448">
    <property type="entry name" value="YjgF_YER057c_UK114_family"/>
    <property type="match status" value="1"/>
</dbReference>
<dbReference type="GO" id="GO:0019239">
    <property type="term" value="F:deaminase activity"/>
    <property type="evidence" value="ECO:0007669"/>
    <property type="project" value="TreeGrafter"/>
</dbReference>
<dbReference type="FunFam" id="3.30.1330.40:FF:000001">
    <property type="entry name" value="L-PSP family endoribonuclease"/>
    <property type="match status" value="1"/>
</dbReference>
<dbReference type="STRING" id="1385513.N780_17485"/>
<dbReference type="EMBL" id="AVBG01000008">
    <property type="protein sequence ID" value="KGP91053.1"/>
    <property type="molecule type" value="Genomic_DNA"/>
</dbReference>
<sequence>MVKAISTNNAPEAIGPYSQAIDLGQIVFVSGQIPLNPSTMEIVSEDVSEQTTQVMKNVGAILEEAGLNYAHIAKANIYLASMEDFQTVNEIYASFLQEPYPARAAIEVSRLPKDVKVEVEVVAHRSDA</sequence>
<dbReference type="AlphaFoldDB" id="A0A0A2UWC0"/>
<dbReference type="PANTHER" id="PTHR11803:SF39">
    <property type="entry name" value="2-IMINOBUTANOATE_2-IMINOPROPANOATE DEAMINASE"/>
    <property type="match status" value="1"/>
</dbReference>
<dbReference type="Pfam" id="PF01042">
    <property type="entry name" value="Ribonuc_L-PSP"/>
    <property type="match status" value="1"/>
</dbReference>
<organism evidence="2 3">
    <name type="scientific">Pontibacillus chungwhensis BH030062</name>
    <dbReference type="NCBI Taxonomy" id="1385513"/>
    <lineage>
        <taxon>Bacteria</taxon>
        <taxon>Bacillati</taxon>
        <taxon>Bacillota</taxon>
        <taxon>Bacilli</taxon>
        <taxon>Bacillales</taxon>
        <taxon>Bacillaceae</taxon>
        <taxon>Pontibacillus</taxon>
    </lineage>
</organism>
<accession>A0A0A2UWC0</accession>
<comment type="caution">
    <text evidence="2">The sequence shown here is derived from an EMBL/GenBank/DDBJ whole genome shotgun (WGS) entry which is preliminary data.</text>
</comment>
<dbReference type="SUPFAM" id="SSF55298">
    <property type="entry name" value="YjgF-like"/>
    <property type="match status" value="1"/>
</dbReference>
<dbReference type="InterPro" id="IPR035959">
    <property type="entry name" value="RutC-like_sf"/>
</dbReference>
<protein>
    <submittedName>
        <fullName evidence="2">RutC protein</fullName>
    </submittedName>
</protein>
<dbReference type="InterPro" id="IPR006175">
    <property type="entry name" value="YjgF/YER057c/UK114"/>
</dbReference>
<dbReference type="GO" id="GO:0005829">
    <property type="term" value="C:cytosol"/>
    <property type="evidence" value="ECO:0007669"/>
    <property type="project" value="TreeGrafter"/>
</dbReference>
<gene>
    <name evidence="2" type="ORF">N780_17485</name>
</gene>
<proteinExistence type="inferred from homology"/>